<keyword evidence="3" id="KW-1185">Reference proteome</keyword>
<dbReference type="RefSeq" id="WP_170236259.1">
    <property type="nucleotide sequence ID" value="NZ_BAAAYT010000005.1"/>
</dbReference>
<reference evidence="2 3" key="1">
    <citation type="submission" date="2019-06" db="EMBL/GenBank/DDBJ databases">
        <title>Sequencing the genomes of 1000 actinobacteria strains.</title>
        <authorList>
            <person name="Klenk H.-P."/>
        </authorList>
    </citation>
    <scope>NUCLEOTIDE SEQUENCE [LARGE SCALE GENOMIC DNA]</scope>
    <source>
        <strain evidence="2 3">DSM 18935</strain>
    </source>
</reference>
<dbReference type="EMBL" id="VIUW01000003">
    <property type="protein sequence ID" value="TWD14587.1"/>
    <property type="molecule type" value="Genomic_DNA"/>
</dbReference>
<keyword evidence="1" id="KW-0472">Membrane</keyword>
<proteinExistence type="predicted"/>
<keyword evidence="1" id="KW-1133">Transmembrane helix</keyword>
<feature type="transmembrane region" description="Helical" evidence="1">
    <location>
        <begin position="87"/>
        <end position="110"/>
    </location>
</feature>
<protein>
    <submittedName>
        <fullName evidence="2">Putative membrane protein</fullName>
    </submittedName>
</protein>
<gene>
    <name evidence="2" type="ORF">FB557_2001</name>
</gene>
<evidence type="ECO:0000313" key="2">
    <source>
        <dbReference type="EMBL" id="TWD14587.1"/>
    </source>
</evidence>
<dbReference type="Proteomes" id="UP000315628">
    <property type="component" value="Unassembled WGS sequence"/>
</dbReference>
<keyword evidence="1" id="KW-0812">Transmembrane</keyword>
<comment type="caution">
    <text evidence="2">The sequence shown here is derived from an EMBL/GenBank/DDBJ whole genome shotgun (WGS) entry which is preliminary data.</text>
</comment>
<organism evidence="2 3">
    <name type="scientific">Marihabitans asiaticum</name>
    <dbReference type="NCBI Taxonomy" id="415218"/>
    <lineage>
        <taxon>Bacteria</taxon>
        <taxon>Bacillati</taxon>
        <taxon>Actinomycetota</taxon>
        <taxon>Actinomycetes</taxon>
        <taxon>Micrococcales</taxon>
        <taxon>Intrasporangiaceae</taxon>
        <taxon>Marihabitans</taxon>
    </lineage>
</organism>
<feature type="transmembrane region" description="Helical" evidence="1">
    <location>
        <begin position="56"/>
        <end position="75"/>
    </location>
</feature>
<evidence type="ECO:0000256" key="1">
    <source>
        <dbReference type="SAM" id="Phobius"/>
    </source>
</evidence>
<feature type="transmembrane region" description="Helical" evidence="1">
    <location>
        <begin position="12"/>
        <end position="36"/>
    </location>
</feature>
<evidence type="ECO:0000313" key="3">
    <source>
        <dbReference type="Proteomes" id="UP000315628"/>
    </source>
</evidence>
<dbReference type="InterPro" id="IPR018687">
    <property type="entry name" value="DUF2177_membr"/>
</dbReference>
<dbReference type="Pfam" id="PF09945">
    <property type="entry name" value="DUF2177"/>
    <property type="match status" value="1"/>
</dbReference>
<name>A0A560WAD2_9MICO</name>
<feature type="transmembrane region" description="Helical" evidence="1">
    <location>
        <begin position="122"/>
        <end position="145"/>
    </location>
</feature>
<dbReference type="AlphaFoldDB" id="A0A560WAD2"/>
<accession>A0A560WAD2</accession>
<sequence length="151" mass="15345">MNRDRERTAVTGRGWLASLLATAVAFGVLDGVWLGIVAGGHYRDALGPLAAEPANVSAAALFYVVYCGGLTYFGTVEGVAARRVAPAALRGGMLGLVAYSTWDLTSLAVIDGFPVGIVPVDIAWGTVASALACGLAAAAVNRLGLGGSPRR</sequence>